<gene>
    <name evidence="5" type="primary">CWF19L2</name>
    <name evidence="5" type="synonym">cwf19l2</name>
</gene>
<dbReference type="GO" id="GO:0071014">
    <property type="term" value="C:post-mRNA release spliceosomal complex"/>
    <property type="evidence" value="ECO:0007669"/>
    <property type="project" value="TreeGrafter"/>
</dbReference>
<evidence type="ECO:0000313" key="5">
    <source>
        <dbReference type="Ensembl" id="ENSGMOP00000002842.2"/>
    </source>
</evidence>
<dbReference type="GO" id="GO:0000398">
    <property type="term" value="P:mRNA splicing, via spliceosome"/>
    <property type="evidence" value="ECO:0007669"/>
    <property type="project" value="TreeGrafter"/>
</dbReference>
<sequence>MAAFGASFESENSIEDRKENKRKARQEVVEKAKQCYEREEKKKELKKLRGEDTWMLPELDQRLKQIGQEDSLKSKKRKKEKKSKKAKKEKKKKRDKKEKRAGTGDGCSDSSEDSEEEWVEAQPQPETVKGWKIPAEAKAAESSRSPAQDAKRDEWMTFDFLAMKTTSTTERRAEKDRLKGEEKSKAEAIEQAGLHKLELNPFWKDGGSGLPPEKNAVAVAEAKRVSAVNDGGLSWLKKSYQRMREQAERDNCSLNEIVAQRYGSMEEFQKRLAEAEEAAYGAPRRGGNRGMGRGNWRRGDRDSWRRGEGDTADREGWGRNERERDTSPRDGGKRWERSGSPREQGSERERGPGEGRFRERDRSRDRHRGEDDRDGERRRRSMDRDEERPRERERANNRRTDPDREGDRDRERYRDGPRERDGGRSGGSDRAPRGDRPSCREDSSPGRSRHTPPLSLGSLKGRFLKPSEDEDGGVRRSAPDPARLSKAFLKPSSDDEDSPKTVRQHHGVPPSRRESGPAQGTDRPTAPHHGDRMVTATAHHGNKAAVTSSSEESEEEELPLLTDEEMNKLGAKLVKAEIMGNTALVDKLKSQMELARKAKENHATRLQQANAARASQPPGRSEEDKEVLLFRTDHSGRAWPVNAPSEPQEPHGGRRKRKPIETHVDGERVRYFQDDDSMGLQEMVRREKMSTPQDQNALYSRMAGKMMGKADGDNYTLDDMFVSSAAQREGEGRDEERMRSQAVAESRRLAASMDQCPRCFNSQELQKHLIVAIGAKSYLSLPAGVSMTEGHCLISPLQHHCSATGLDEDIWSEMQLFRRSLVRMFESQDQDCVFMETHMNPRRRQHMVLECVPLPRELGDMAPIYYKKAIMDCDEEWAMNKKVVNLSSKDIRQAVPRGLPYFAVDFGLQGGFAHVIENEQKFPHYFGKEVVGGMMDLEPRRWRKPIRENFDDQRKKVLQFAQWWKPYDCTKADG</sequence>
<evidence type="ECO:0000256" key="1">
    <source>
        <dbReference type="ARBA" id="ARBA00006795"/>
    </source>
</evidence>
<organism evidence="5 6">
    <name type="scientific">Gadus morhua</name>
    <name type="common">Atlantic cod</name>
    <dbReference type="NCBI Taxonomy" id="8049"/>
    <lineage>
        <taxon>Eukaryota</taxon>
        <taxon>Metazoa</taxon>
        <taxon>Chordata</taxon>
        <taxon>Craniata</taxon>
        <taxon>Vertebrata</taxon>
        <taxon>Euteleostomi</taxon>
        <taxon>Actinopterygii</taxon>
        <taxon>Neopterygii</taxon>
        <taxon>Teleostei</taxon>
        <taxon>Neoteleostei</taxon>
        <taxon>Acanthomorphata</taxon>
        <taxon>Zeiogadaria</taxon>
        <taxon>Gadariae</taxon>
        <taxon>Gadiformes</taxon>
        <taxon>Gadoidei</taxon>
        <taxon>Gadidae</taxon>
        <taxon>Gadus</taxon>
    </lineage>
</organism>
<dbReference type="PANTHER" id="PTHR12072:SF5">
    <property type="entry name" value="CWF19-LIKE PROTEIN 2"/>
    <property type="match status" value="1"/>
</dbReference>
<comment type="similarity">
    <text evidence="1">Belongs to the CWF19 family.</text>
</comment>
<protein>
    <submittedName>
        <fullName evidence="5">CWF19 like cell cycle control factor 2</fullName>
    </submittedName>
</protein>
<feature type="compositionally biased region" description="Basic and acidic residues" evidence="2">
    <location>
        <begin position="620"/>
        <end position="636"/>
    </location>
</feature>
<feature type="compositionally biased region" description="Basic and acidic residues" evidence="2">
    <location>
        <begin position="430"/>
        <end position="444"/>
    </location>
</feature>
<dbReference type="Ensembl" id="ENSGMOT00000002933.2">
    <property type="protein sequence ID" value="ENSGMOP00000002842.2"/>
    <property type="gene ID" value="ENSGMOG00000002651.2"/>
</dbReference>
<evidence type="ECO:0000313" key="6">
    <source>
        <dbReference type="Proteomes" id="UP000694546"/>
    </source>
</evidence>
<feature type="compositionally biased region" description="Basic residues" evidence="2">
    <location>
        <begin position="74"/>
        <end position="99"/>
    </location>
</feature>
<feature type="compositionally biased region" description="Basic and acidic residues" evidence="2">
    <location>
        <begin position="169"/>
        <end position="186"/>
    </location>
</feature>
<dbReference type="InterPro" id="IPR036265">
    <property type="entry name" value="HIT-like_sf"/>
</dbReference>
<dbReference type="GeneID" id="115561634"/>
<keyword evidence="6" id="KW-1185">Reference proteome</keyword>
<dbReference type="Pfam" id="PF04677">
    <property type="entry name" value="CwfJ_C_1"/>
    <property type="match status" value="1"/>
</dbReference>
<feature type="region of interest" description="Disordered" evidence="2">
    <location>
        <begin position="1"/>
        <end position="153"/>
    </location>
</feature>
<dbReference type="OMA" id="FMKCLTR"/>
<proteinExistence type="inferred from homology"/>
<dbReference type="OrthoDB" id="2113965at2759"/>
<reference evidence="5" key="2">
    <citation type="submission" date="2025-09" db="UniProtKB">
        <authorList>
            <consortium name="Ensembl"/>
        </authorList>
    </citation>
    <scope>IDENTIFICATION</scope>
</reference>
<accession>A0A8C4Z0E2</accession>
<evidence type="ECO:0000259" key="4">
    <source>
        <dbReference type="Pfam" id="PF04677"/>
    </source>
</evidence>
<feature type="compositionally biased region" description="Basic and acidic residues" evidence="2">
    <location>
        <begin position="297"/>
        <end position="423"/>
    </location>
</feature>
<feature type="compositionally biased region" description="Acidic residues" evidence="2">
    <location>
        <begin position="110"/>
        <end position="119"/>
    </location>
</feature>
<dbReference type="Proteomes" id="UP000694546">
    <property type="component" value="Chromosome 16"/>
</dbReference>
<dbReference type="InterPro" id="IPR040194">
    <property type="entry name" value="Cwf19-like"/>
</dbReference>
<feature type="compositionally biased region" description="Basic and acidic residues" evidence="2">
    <location>
        <begin position="14"/>
        <end position="52"/>
    </location>
</feature>
<dbReference type="GeneTree" id="ENSGT00940000155627"/>
<evidence type="ECO:0000256" key="2">
    <source>
        <dbReference type="SAM" id="MobiDB-lite"/>
    </source>
</evidence>
<dbReference type="SUPFAM" id="SSF54197">
    <property type="entry name" value="HIT-like"/>
    <property type="match status" value="1"/>
</dbReference>
<name>A0A8C4Z0E2_GADMO</name>
<dbReference type="InterPro" id="IPR006768">
    <property type="entry name" value="Cwf19-like_C_dom-1"/>
</dbReference>
<feature type="region of interest" description="Disordered" evidence="2">
    <location>
        <begin position="595"/>
        <end position="662"/>
    </location>
</feature>
<reference evidence="5" key="1">
    <citation type="submission" date="2025-08" db="UniProtKB">
        <authorList>
            <consortium name="Ensembl"/>
        </authorList>
    </citation>
    <scope>IDENTIFICATION</scope>
</reference>
<feature type="compositionally biased region" description="Acidic residues" evidence="2">
    <location>
        <begin position="551"/>
        <end position="564"/>
    </location>
</feature>
<feature type="region of interest" description="Disordered" evidence="2">
    <location>
        <begin position="278"/>
        <end position="564"/>
    </location>
</feature>
<feature type="region of interest" description="Disordered" evidence="2">
    <location>
        <begin position="166"/>
        <end position="186"/>
    </location>
</feature>
<dbReference type="Pfam" id="PF04676">
    <property type="entry name" value="CwfJ_C_2"/>
    <property type="match status" value="1"/>
</dbReference>
<evidence type="ECO:0000259" key="3">
    <source>
        <dbReference type="Pfam" id="PF04676"/>
    </source>
</evidence>
<feature type="domain" description="Cwf19-like protein C-terminal" evidence="3">
    <location>
        <begin position="876"/>
        <end position="970"/>
    </location>
</feature>
<dbReference type="InterPro" id="IPR006767">
    <property type="entry name" value="Cwf19-like_C_dom-2"/>
</dbReference>
<feature type="domain" description="Cwf19-like C-terminal" evidence="4">
    <location>
        <begin position="745"/>
        <end position="867"/>
    </location>
</feature>
<dbReference type="RefSeq" id="XP_030237646.1">
    <property type="nucleotide sequence ID" value="XM_030381786.1"/>
</dbReference>
<dbReference type="PANTHER" id="PTHR12072">
    <property type="entry name" value="CWF19, CELL CYCLE CONTROL PROTEIN"/>
    <property type="match status" value="1"/>
</dbReference>
<dbReference type="AlphaFoldDB" id="A0A8C4Z0E2"/>